<evidence type="ECO:0000256" key="2">
    <source>
        <dbReference type="SAM" id="Phobius"/>
    </source>
</evidence>
<sequence>MRTRAMAALLSISGGVAWIVRWLLQDAGAAQSQDELRSIGLALILASWVCVGLGMVKATAWWLGLVVGAAAPLLVWTVYETVHTWGSSGSTHLVLGVFAVVTGFVLATGARRDRSTAAQAPVGRVPEPQRGRHSRV</sequence>
<keyword evidence="2" id="KW-1133">Transmembrane helix</keyword>
<keyword evidence="2" id="KW-0812">Transmembrane</keyword>
<feature type="transmembrane region" description="Helical" evidence="2">
    <location>
        <begin position="91"/>
        <end position="110"/>
    </location>
</feature>
<organism evidence="3 4">
    <name type="scientific">Nocardioides yefusunii</name>
    <dbReference type="NCBI Taxonomy" id="2500546"/>
    <lineage>
        <taxon>Bacteria</taxon>
        <taxon>Bacillati</taxon>
        <taxon>Actinomycetota</taxon>
        <taxon>Actinomycetes</taxon>
        <taxon>Propionibacteriales</taxon>
        <taxon>Nocardioidaceae</taxon>
        <taxon>Nocardioides</taxon>
    </lineage>
</organism>
<feature type="region of interest" description="Disordered" evidence="1">
    <location>
        <begin position="117"/>
        <end position="136"/>
    </location>
</feature>
<dbReference type="Proteomes" id="UP001596098">
    <property type="component" value="Unassembled WGS sequence"/>
</dbReference>
<name>A0ABW1QVZ2_9ACTN</name>
<evidence type="ECO:0000256" key="1">
    <source>
        <dbReference type="SAM" id="MobiDB-lite"/>
    </source>
</evidence>
<dbReference type="EMBL" id="JBHSQI010000002">
    <property type="protein sequence ID" value="MFC6152785.1"/>
    <property type="molecule type" value="Genomic_DNA"/>
</dbReference>
<reference evidence="4" key="1">
    <citation type="journal article" date="2019" name="Int. J. Syst. Evol. Microbiol.">
        <title>The Global Catalogue of Microorganisms (GCM) 10K type strain sequencing project: providing services to taxonomists for standard genome sequencing and annotation.</title>
        <authorList>
            <consortium name="The Broad Institute Genomics Platform"/>
            <consortium name="The Broad Institute Genome Sequencing Center for Infectious Disease"/>
            <person name="Wu L."/>
            <person name="Ma J."/>
        </authorList>
    </citation>
    <scope>NUCLEOTIDE SEQUENCE [LARGE SCALE GENOMIC DNA]</scope>
    <source>
        <strain evidence="4">DFY28</strain>
    </source>
</reference>
<feature type="transmembrane region" description="Helical" evidence="2">
    <location>
        <begin position="36"/>
        <end position="53"/>
    </location>
</feature>
<gene>
    <name evidence="3" type="ORF">ACFPWU_03780</name>
</gene>
<proteinExistence type="predicted"/>
<keyword evidence="4" id="KW-1185">Reference proteome</keyword>
<evidence type="ECO:0000313" key="3">
    <source>
        <dbReference type="EMBL" id="MFC6152785.1"/>
    </source>
</evidence>
<keyword evidence="2" id="KW-0472">Membrane</keyword>
<comment type="caution">
    <text evidence="3">The sequence shown here is derived from an EMBL/GenBank/DDBJ whole genome shotgun (WGS) entry which is preliminary data.</text>
</comment>
<feature type="transmembrane region" description="Helical" evidence="2">
    <location>
        <begin position="60"/>
        <end position="79"/>
    </location>
</feature>
<feature type="transmembrane region" description="Helical" evidence="2">
    <location>
        <begin position="7"/>
        <end position="24"/>
    </location>
</feature>
<evidence type="ECO:0000313" key="4">
    <source>
        <dbReference type="Proteomes" id="UP001596098"/>
    </source>
</evidence>
<dbReference type="RefSeq" id="WP_128219573.1">
    <property type="nucleotide sequence ID" value="NZ_CP034929.1"/>
</dbReference>
<protein>
    <submittedName>
        <fullName evidence="3">Uncharacterized protein</fullName>
    </submittedName>
</protein>
<accession>A0ABW1QVZ2</accession>